<reference evidence="2 3" key="1">
    <citation type="submission" date="2019-04" db="EMBL/GenBank/DDBJ databases">
        <title>Aspergillus burnettii sp. nov., novel species from soil in southeast Queensland.</title>
        <authorList>
            <person name="Gilchrist C.L.M."/>
            <person name="Pitt J.I."/>
            <person name="Lange L."/>
            <person name="Lacey H.J."/>
            <person name="Vuong D."/>
            <person name="Midgley D.J."/>
            <person name="Greenfield P."/>
            <person name="Bradbury M."/>
            <person name="Lacey E."/>
            <person name="Busk P.K."/>
            <person name="Pilgaard B."/>
            <person name="Chooi Y.H."/>
            <person name="Piggott A.M."/>
        </authorList>
    </citation>
    <scope>NUCLEOTIDE SEQUENCE [LARGE SCALE GENOMIC DNA]</scope>
    <source>
        <strain evidence="2 3">FRR 5400</strain>
    </source>
</reference>
<evidence type="ECO:0000313" key="2">
    <source>
        <dbReference type="EMBL" id="KAF5862303.1"/>
    </source>
</evidence>
<dbReference type="InterPro" id="IPR029045">
    <property type="entry name" value="ClpP/crotonase-like_dom_sf"/>
</dbReference>
<evidence type="ECO:0000256" key="1">
    <source>
        <dbReference type="ARBA" id="ARBA00005254"/>
    </source>
</evidence>
<protein>
    <submittedName>
        <fullName evidence="2">Uncharacterized protein</fullName>
    </submittedName>
</protein>
<name>A0A8H6AAH9_PETAA</name>
<dbReference type="PANTHER" id="PTHR42964">
    <property type="entry name" value="ENOYL-COA HYDRATASE"/>
    <property type="match status" value="1"/>
</dbReference>
<comment type="caution">
    <text evidence="2">The sequence shown here is derived from an EMBL/GenBank/DDBJ whole genome shotgun (WGS) entry which is preliminary data.</text>
</comment>
<organism evidence="2 3">
    <name type="scientific">Petromyces alliaceus</name>
    <name type="common">Aspergillus alliaceus</name>
    <dbReference type="NCBI Taxonomy" id="209559"/>
    <lineage>
        <taxon>Eukaryota</taxon>
        <taxon>Fungi</taxon>
        <taxon>Dikarya</taxon>
        <taxon>Ascomycota</taxon>
        <taxon>Pezizomycotina</taxon>
        <taxon>Eurotiomycetes</taxon>
        <taxon>Eurotiomycetidae</taxon>
        <taxon>Eurotiales</taxon>
        <taxon>Aspergillaceae</taxon>
        <taxon>Aspergillus</taxon>
        <taxon>Aspergillus subgen. Circumdati</taxon>
    </lineage>
</organism>
<dbReference type="AlphaFoldDB" id="A0A8H6AAH9"/>
<comment type="similarity">
    <text evidence="1">Belongs to the enoyl-CoA hydratase/isomerase family.</text>
</comment>
<dbReference type="CDD" id="cd06558">
    <property type="entry name" value="crotonase-like"/>
    <property type="match status" value="1"/>
</dbReference>
<dbReference type="PANTHER" id="PTHR42964:SF1">
    <property type="entry name" value="POLYKETIDE BIOSYNTHESIS ENOYL-COA HYDRATASE PKSH-RELATED"/>
    <property type="match status" value="1"/>
</dbReference>
<dbReference type="Gene3D" id="3.90.226.10">
    <property type="entry name" value="2-enoyl-CoA Hydratase, Chain A, domain 1"/>
    <property type="match status" value="1"/>
</dbReference>
<proteinExistence type="inferred from homology"/>
<dbReference type="Proteomes" id="UP000541154">
    <property type="component" value="Unassembled WGS sequence"/>
</dbReference>
<dbReference type="Pfam" id="PF00378">
    <property type="entry name" value="ECH_1"/>
    <property type="match status" value="1"/>
</dbReference>
<evidence type="ECO:0000313" key="3">
    <source>
        <dbReference type="Proteomes" id="UP000541154"/>
    </source>
</evidence>
<dbReference type="EMBL" id="SPNV01000077">
    <property type="protein sequence ID" value="KAF5862303.1"/>
    <property type="molecule type" value="Genomic_DNA"/>
</dbReference>
<accession>A0A8H6AAH9</accession>
<dbReference type="InterPro" id="IPR051683">
    <property type="entry name" value="Enoyl-CoA_Hydratase/Isomerase"/>
</dbReference>
<dbReference type="InterPro" id="IPR001753">
    <property type="entry name" value="Enoyl-CoA_hydra/iso"/>
</dbReference>
<gene>
    <name evidence="2" type="ORF">ETB97_011827</name>
</gene>
<keyword evidence="3" id="KW-1185">Reference proteome</keyword>
<sequence length="209" mass="22681">MEEASQDLSISRIAIAAKGNFFCTGMDLGTSRTPVGQGGHARDAQFERLTKLFEAIDRSPKVTIACINGPVFGGGVGLAFACDIRMCARNATVTLSEGKLGLCPATISKYVIREWGISFARAAMLSARLVLAGELKSMGLVTEVADNQEHLDNILNLLLLRLKAVSPDASRMSKELVRLAWSNPGYEEQALGIRSVFEEMMRPGIIEYK</sequence>
<dbReference type="SUPFAM" id="SSF52096">
    <property type="entry name" value="ClpP/crotonase"/>
    <property type="match status" value="1"/>
</dbReference>